<proteinExistence type="predicted"/>
<gene>
    <name evidence="3" type="ORF">ABQJ54_12750</name>
</gene>
<dbReference type="Pfam" id="PF13472">
    <property type="entry name" value="Lipase_GDSL_2"/>
    <property type="match status" value="1"/>
</dbReference>
<accession>A0ABV3QFT3</accession>
<dbReference type="Proteomes" id="UP001556220">
    <property type="component" value="Unassembled WGS sequence"/>
</dbReference>
<dbReference type="PANTHER" id="PTHR43784:SF2">
    <property type="entry name" value="GDSL-LIKE LIPASE_ACYLHYDROLASE, PUTATIVE (AFU_ORTHOLOGUE AFUA_2G00820)-RELATED"/>
    <property type="match status" value="1"/>
</dbReference>
<protein>
    <submittedName>
        <fullName evidence="3">GDSL-type esterase/lipase family protein</fullName>
    </submittedName>
</protein>
<dbReference type="PANTHER" id="PTHR43784">
    <property type="entry name" value="GDSL-LIKE LIPASE/ACYLHYDROLASE, PUTATIVE (AFU_ORTHOLOGUE AFUA_2G00820)-RELATED"/>
    <property type="match status" value="1"/>
</dbReference>
<keyword evidence="4" id="KW-1185">Reference proteome</keyword>
<feature type="region of interest" description="Disordered" evidence="1">
    <location>
        <begin position="1"/>
        <end position="28"/>
    </location>
</feature>
<dbReference type="InterPro" id="IPR013830">
    <property type="entry name" value="SGNH_hydro"/>
</dbReference>
<sequence>MTSQVARAAGRDGKPERDAWGQPVERAPTVDHLTLRQSVNVSAGGGRVRIRLSNYYGRASLTVSTARIALGAGHAGDLSAIDPGSDRPLSFDGKPSVTIAPGSEAVSDPVDLHVPALSNVVVSLYFDGPAQLADFHPLERAHTTYAVDGDATRQPSLAQRPAAKALPRTRDDHIYLLAGVEVEAPADIRGIVAFGDSITDGYLASAPGASWPAVLARVAQRNGDAAAVVNAGISADELTTDQIGAPGAGASGLKRFLRDVVDRPGVTDVVVLFGANDINRGIDPAGYPNGASTGDLIASMRMLADVAHQHHLRIYAGTVTPFAGVSDWYSPQREAVRLQFNEWIRHSGAFDGVIDFAEAVAGAYAPPPLVAKQSPLPVGMATVCAGDAGLHPNDRGYAVMGTLAYDVLFHAKLSPPQGCH</sequence>
<evidence type="ECO:0000313" key="4">
    <source>
        <dbReference type="Proteomes" id="UP001556220"/>
    </source>
</evidence>
<dbReference type="Gene3D" id="3.40.50.1110">
    <property type="entry name" value="SGNH hydrolase"/>
    <property type="match status" value="1"/>
</dbReference>
<dbReference type="InterPro" id="IPR053140">
    <property type="entry name" value="GDSL_Rv0518-like"/>
</dbReference>
<name>A0ABV3QFT3_9GAMM</name>
<evidence type="ECO:0000259" key="2">
    <source>
        <dbReference type="Pfam" id="PF13472"/>
    </source>
</evidence>
<feature type="domain" description="SGNH hydrolase-type esterase" evidence="2">
    <location>
        <begin position="193"/>
        <end position="399"/>
    </location>
</feature>
<dbReference type="EMBL" id="JBFOHK010000003">
    <property type="protein sequence ID" value="MEW9572620.1"/>
    <property type="molecule type" value="Genomic_DNA"/>
</dbReference>
<comment type="caution">
    <text evidence="3">The sequence shown here is derived from an EMBL/GenBank/DDBJ whole genome shotgun (WGS) entry which is preliminary data.</text>
</comment>
<organism evidence="3 4">
    <name type="scientific">Rhodanobacter lycopersici</name>
    <dbReference type="NCBI Taxonomy" id="3162487"/>
    <lineage>
        <taxon>Bacteria</taxon>
        <taxon>Pseudomonadati</taxon>
        <taxon>Pseudomonadota</taxon>
        <taxon>Gammaproteobacteria</taxon>
        <taxon>Lysobacterales</taxon>
        <taxon>Rhodanobacteraceae</taxon>
        <taxon>Rhodanobacter</taxon>
    </lineage>
</organism>
<reference evidence="3 4" key="1">
    <citation type="submission" date="2024-06" db="EMBL/GenBank/DDBJ databases">
        <authorList>
            <person name="Woo H."/>
        </authorList>
    </citation>
    <scope>NUCLEOTIDE SEQUENCE [LARGE SCALE GENOMIC DNA]</scope>
    <source>
        <strain evidence="3 4">Si-c</strain>
    </source>
</reference>
<evidence type="ECO:0000313" key="3">
    <source>
        <dbReference type="EMBL" id="MEW9572620.1"/>
    </source>
</evidence>
<evidence type="ECO:0000256" key="1">
    <source>
        <dbReference type="SAM" id="MobiDB-lite"/>
    </source>
</evidence>
<dbReference type="RefSeq" id="WP_367854687.1">
    <property type="nucleotide sequence ID" value="NZ_JBFOHK010000003.1"/>
</dbReference>
<dbReference type="SUPFAM" id="SSF52266">
    <property type="entry name" value="SGNH hydrolase"/>
    <property type="match status" value="1"/>
</dbReference>
<feature type="compositionally biased region" description="Basic and acidic residues" evidence="1">
    <location>
        <begin position="9"/>
        <end position="19"/>
    </location>
</feature>
<dbReference type="InterPro" id="IPR036514">
    <property type="entry name" value="SGNH_hydro_sf"/>
</dbReference>